<name>A0AAW7X680_9GAMM</name>
<dbReference type="AlphaFoldDB" id="A0AAW7X680"/>
<evidence type="ECO:0000256" key="1">
    <source>
        <dbReference type="SAM" id="Phobius"/>
    </source>
</evidence>
<dbReference type="Pfam" id="PF10027">
    <property type="entry name" value="DUF2269"/>
    <property type="match status" value="1"/>
</dbReference>
<feature type="transmembrane region" description="Helical" evidence="1">
    <location>
        <begin position="51"/>
        <end position="73"/>
    </location>
</feature>
<proteinExistence type="predicted"/>
<comment type="caution">
    <text evidence="2">The sequence shown here is derived from an EMBL/GenBank/DDBJ whole genome shotgun (WGS) entry which is preliminary data.</text>
</comment>
<accession>A0AAW7X680</accession>
<gene>
    <name evidence="2" type="ORF">Q4521_05445</name>
</gene>
<dbReference type="EMBL" id="JAUOPB010000003">
    <property type="protein sequence ID" value="MDO6421909.1"/>
    <property type="molecule type" value="Genomic_DNA"/>
</dbReference>
<feature type="transmembrane region" description="Helical" evidence="1">
    <location>
        <begin position="85"/>
        <end position="105"/>
    </location>
</feature>
<keyword evidence="1" id="KW-1133">Transmembrane helix</keyword>
<feature type="transmembrane region" description="Helical" evidence="1">
    <location>
        <begin position="126"/>
        <end position="149"/>
    </location>
</feature>
<protein>
    <submittedName>
        <fullName evidence="2">DUF2269 domain-containing protein</fullName>
    </submittedName>
</protein>
<evidence type="ECO:0000313" key="3">
    <source>
        <dbReference type="Proteomes" id="UP001169760"/>
    </source>
</evidence>
<sequence>MYSVIKTLHILSATVLFGTGLGIAFFMFMAQRHKDINIRAFAATLTVKADTYFTFPAAIAQPLTGAYLLYLSGLPVFSPWLSLSYVLYIVAGACWLPVVLIQISIRNQLLHCQQQNLPPPLRNTTLIRWWFWLGWPAFLSFIGIFYLMVSKPYF</sequence>
<feature type="transmembrane region" description="Helical" evidence="1">
    <location>
        <begin position="6"/>
        <end position="30"/>
    </location>
</feature>
<dbReference type="InterPro" id="IPR018729">
    <property type="entry name" value="DUF2269_transmembrane"/>
</dbReference>
<keyword evidence="1" id="KW-0472">Membrane</keyword>
<evidence type="ECO:0000313" key="2">
    <source>
        <dbReference type="EMBL" id="MDO6421909.1"/>
    </source>
</evidence>
<dbReference type="Proteomes" id="UP001169760">
    <property type="component" value="Unassembled WGS sequence"/>
</dbReference>
<organism evidence="2 3">
    <name type="scientific">Saccharophagus degradans</name>
    <dbReference type="NCBI Taxonomy" id="86304"/>
    <lineage>
        <taxon>Bacteria</taxon>
        <taxon>Pseudomonadati</taxon>
        <taxon>Pseudomonadota</taxon>
        <taxon>Gammaproteobacteria</taxon>
        <taxon>Cellvibrionales</taxon>
        <taxon>Cellvibrionaceae</taxon>
        <taxon>Saccharophagus</taxon>
    </lineage>
</organism>
<reference evidence="2" key="1">
    <citation type="submission" date="2023-07" db="EMBL/GenBank/DDBJ databases">
        <title>Genome content predicts the carbon catabolic preferences of heterotrophic bacteria.</title>
        <authorList>
            <person name="Gralka M."/>
        </authorList>
    </citation>
    <scope>NUCLEOTIDE SEQUENCE</scope>
    <source>
        <strain evidence="2">I3M17_2</strain>
    </source>
</reference>
<keyword evidence="1" id="KW-0812">Transmembrane</keyword>
<dbReference type="RefSeq" id="WP_303491628.1">
    <property type="nucleotide sequence ID" value="NZ_JAUOPB010000003.1"/>
</dbReference>